<gene>
    <name evidence="2" type="ORF">RhiirA5_431108</name>
</gene>
<evidence type="ECO:0000256" key="1">
    <source>
        <dbReference type="SAM" id="Phobius"/>
    </source>
</evidence>
<dbReference type="InterPro" id="IPR027417">
    <property type="entry name" value="P-loop_NTPase"/>
</dbReference>
<protein>
    <submittedName>
        <fullName evidence="2">Uncharacterized protein</fullName>
    </submittedName>
</protein>
<reference evidence="2 3" key="1">
    <citation type="submission" date="2016-04" db="EMBL/GenBank/DDBJ databases">
        <title>Genome analyses suggest a sexual origin of heterokaryosis in a supposedly ancient asexual fungus.</title>
        <authorList>
            <person name="Ropars J."/>
            <person name="Sedzielewska K."/>
            <person name="Noel J."/>
            <person name="Charron P."/>
            <person name="Farinelli L."/>
            <person name="Marton T."/>
            <person name="Kruger M."/>
            <person name="Pelin A."/>
            <person name="Brachmann A."/>
            <person name="Corradi N."/>
        </authorList>
    </citation>
    <scope>NUCLEOTIDE SEQUENCE [LARGE SCALE GENOMIC DNA]</scope>
    <source>
        <strain evidence="2 3">A5</strain>
    </source>
</reference>
<keyword evidence="1" id="KW-0812">Transmembrane</keyword>
<dbReference type="AlphaFoldDB" id="A0A2N0NVP0"/>
<dbReference type="VEuPathDB" id="FungiDB:RhiirFUN_022893"/>
<organism evidence="2 3">
    <name type="scientific">Rhizophagus irregularis</name>
    <dbReference type="NCBI Taxonomy" id="588596"/>
    <lineage>
        <taxon>Eukaryota</taxon>
        <taxon>Fungi</taxon>
        <taxon>Fungi incertae sedis</taxon>
        <taxon>Mucoromycota</taxon>
        <taxon>Glomeromycotina</taxon>
        <taxon>Glomeromycetes</taxon>
        <taxon>Glomerales</taxon>
        <taxon>Glomeraceae</taxon>
        <taxon>Rhizophagus</taxon>
    </lineage>
</organism>
<sequence length="252" mass="29204">MNEVRRHSVYFVDPMEAIGPLYDMIQKGEFVALYGARASGKSTRVDQAMFELERRGMSKYENYKHILVRWSAIVINAPKYFKLYDVKSADDFMSKFQKSNWKSDVLFINEYDTSLVADDDVKTSFLGAIRNIKNSKRHYALWSAVVIGPLSILFLKSDKINISPLNVKEPFRNPNFTLAQACWPCLPLWQGYQFFRKNLTKEDLDFVLWSNFVASLQLTVRMITYNTFKKMVDNLITLDIAKGALDLLQSVF</sequence>
<name>A0A2N0NVP0_9GLOM</name>
<keyword evidence="1" id="KW-1133">Transmembrane helix</keyword>
<proteinExistence type="predicted"/>
<reference evidence="2 3" key="2">
    <citation type="submission" date="2017-09" db="EMBL/GenBank/DDBJ databases">
        <title>Extensive intraspecific genome diversity in a model arbuscular mycorrhizal fungus.</title>
        <authorList>
            <person name="Chen E.C."/>
            <person name="Morin E."/>
            <person name="Beaudet D."/>
            <person name="Noel J."/>
            <person name="Ndikumana S."/>
            <person name="Charron P."/>
            <person name="St-Onge C."/>
            <person name="Giorgi J."/>
            <person name="Grigoriev I.V."/>
            <person name="Roux C."/>
            <person name="Martin F.M."/>
            <person name="Corradi N."/>
        </authorList>
    </citation>
    <scope>NUCLEOTIDE SEQUENCE [LARGE SCALE GENOMIC DNA]</scope>
    <source>
        <strain evidence="2 3">A5</strain>
    </source>
</reference>
<dbReference type="SUPFAM" id="SSF52540">
    <property type="entry name" value="P-loop containing nucleoside triphosphate hydrolases"/>
    <property type="match status" value="1"/>
</dbReference>
<accession>A0A2N0NVP0</accession>
<keyword evidence="1" id="KW-0472">Membrane</keyword>
<comment type="caution">
    <text evidence="2">The sequence shown here is derived from an EMBL/GenBank/DDBJ whole genome shotgun (WGS) entry which is preliminary data.</text>
</comment>
<feature type="transmembrane region" description="Helical" evidence="1">
    <location>
        <begin position="139"/>
        <end position="155"/>
    </location>
</feature>
<dbReference type="EMBL" id="LLXJ01002556">
    <property type="protein sequence ID" value="PKB98605.1"/>
    <property type="molecule type" value="Genomic_DNA"/>
</dbReference>
<evidence type="ECO:0000313" key="2">
    <source>
        <dbReference type="EMBL" id="PKB98605.1"/>
    </source>
</evidence>
<evidence type="ECO:0000313" key="3">
    <source>
        <dbReference type="Proteomes" id="UP000232722"/>
    </source>
</evidence>
<dbReference type="Proteomes" id="UP000232722">
    <property type="component" value="Unassembled WGS sequence"/>
</dbReference>